<gene>
    <name evidence="2" type="ORF">HLB23_29030</name>
</gene>
<sequence>MPDSMAEFINQLRGFRIDCGGPSLREISRAAQRRQDMLPVSTLSDNLKPTARPRWPFVEAFLRACREAAGGQLMDAELRRWRRAWHLAYAEDTDRPGSVRAAAGSASDSMIPAGPASFSAMCRDYVTTLRQRLSSVDLEVLAPASEHGDHPRMRMESVFVSPSLCPTGPQLELPMALRRALAETAQIPFEDAPVFLDRHHLRAAQRTYDENRPRSGVDILAARRRVVILGNPGAGKSALTRYVLLEIAALLGNPPALSPDTAPVPTTAVRLPIAQYTVVAMTNPSATTASADQSRIAHPAGTGPEAATGIGLPKPRGKSELDQIIEAWPGIRRAVALSAPRTHALMTAGQPCALFGDVLELSHQHAELAVRLAGSSHTGALEATIERSLGRHYTVRWLLPEDAVIDDPVIDDGAVDVQARRWARPPAALADLAGWLPIWVELRALASTAPRHESVLDYLDAQYRSEAFGFAKADLEHYLLTDGRAVVVFDGLDEIFDPQTRLWAIRQIEGFTRRHPRARIIVTSRILGYRQKHLADAGFDHFTVQDFTDDQIDTFARTWAATVFPRDLVAATAMAQRLRRAIDRSPATAELAANPMLLTILASMSRHHDLPRDRASVLRHAVAVLVEQWDTSKLLSDTDIESSYGLSFHDKLQLLQLATRQMHRRRESDPGNHCTAPALVEAFYTYLRRTLHLPADRAVLLARAMLARFRIRNSLLAHLGGEIYGFIHRAFLDYLTAADLHHRWADKKLTDQQIIRLFHDNADDPTWNEVLSLLATMVPAPLAAMLAAHLLNHGDTAYIYRCAPSDHPADYFWEEFTPTAHTRQALNILAHLQGRSGAAALEPHSTALTVGVIRLLREADRAESWRMLDEPSLLTTLPHDATWIDRPLYRGWYEQWWPSAGPLCSSEVFTDDYSTSWRVAAQLYLDHPHNLQALVALTNGGDPMVCSLALQQLISEFAAQPDTIEILRRHAAGHAFAEIRAMAVTAIADSCPHLPDTIELIHRCALDPSPQVRLDAYGALAQHWPHEAATLPRLLTALADDDDEYLRDELAKLLIQHWPEERSVWQAWGERAVGDPSSNVRLTAIEALVNWAPENELPEVIVEHAYNDEDAISEVAEPAYRAMTVRRVLREAGFTVTGTAATVAGIHDHEAWALAQESTPTEILEFGNDAADFNRRFTSACASLIADSFPHEAESSAYLAIPEKCSWQKVTFSGTPDYAQLLRHKNRRHGLARPITEFARIATDGSALICASIDAKNAHLILAIRDTNQNPGRQRQ</sequence>
<dbReference type="Gene3D" id="3.40.50.300">
    <property type="entry name" value="P-loop containing nucleotide triphosphate hydrolases"/>
    <property type="match status" value="1"/>
</dbReference>
<dbReference type="Pfam" id="PF13646">
    <property type="entry name" value="HEAT_2"/>
    <property type="match status" value="1"/>
</dbReference>
<dbReference type="Proteomes" id="UP000586827">
    <property type="component" value="Unassembled WGS sequence"/>
</dbReference>
<dbReference type="EMBL" id="JABELX010000011">
    <property type="protein sequence ID" value="NNH73851.1"/>
    <property type="molecule type" value="Genomic_DNA"/>
</dbReference>
<accession>A0A849CIN8</accession>
<proteinExistence type="predicted"/>
<evidence type="ECO:0000256" key="1">
    <source>
        <dbReference type="SAM" id="MobiDB-lite"/>
    </source>
</evidence>
<dbReference type="AlphaFoldDB" id="A0A849CIN8"/>
<evidence type="ECO:0008006" key="4">
    <source>
        <dbReference type="Google" id="ProtNLM"/>
    </source>
</evidence>
<dbReference type="SUPFAM" id="SSF48371">
    <property type="entry name" value="ARM repeat"/>
    <property type="match status" value="1"/>
</dbReference>
<reference evidence="2 3" key="1">
    <citation type="submission" date="2020-05" db="EMBL/GenBank/DDBJ databases">
        <title>MicrobeNet Type strains.</title>
        <authorList>
            <person name="Nicholson A.C."/>
        </authorList>
    </citation>
    <scope>NUCLEOTIDE SEQUENCE [LARGE SCALE GENOMIC DNA]</scope>
    <source>
        <strain evidence="2 3">JCM 3224</strain>
    </source>
</reference>
<name>A0A849CIN8_9NOCA</name>
<feature type="region of interest" description="Disordered" evidence="1">
    <location>
        <begin position="289"/>
        <end position="317"/>
    </location>
</feature>
<dbReference type="InterPro" id="IPR016024">
    <property type="entry name" value="ARM-type_fold"/>
</dbReference>
<protein>
    <recommendedName>
        <fullName evidence="4">NACHT domain-containing protein</fullName>
    </recommendedName>
</protein>
<organism evidence="2 3">
    <name type="scientific">Nocardia uniformis</name>
    <dbReference type="NCBI Taxonomy" id="53432"/>
    <lineage>
        <taxon>Bacteria</taxon>
        <taxon>Bacillati</taxon>
        <taxon>Actinomycetota</taxon>
        <taxon>Actinomycetes</taxon>
        <taxon>Mycobacteriales</taxon>
        <taxon>Nocardiaceae</taxon>
        <taxon>Nocardia</taxon>
    </lineage>
</organism>
<keyword evidence="3" id="KW-1185">Reference proteome</keyword>
<dbReference type="InterPro" id="IPR027417">
    <property type="entry name" value="P-loop_NTPase"/>
</dbReference>
<dbReference type="SUPFAM" id="SSF52540">
    <property type="entry name" value="P-loop containing nucleoside triphosphate hydrolases"/>
    <property type="match status" value="1"/>
</dbReference>
<dbReference type="RefSeq" id="WP_084521405.1">
    <property type="nucleotide sequence ID" value="NZ_JABELX010000011.1"/>
</dbReference>
<dbReference type="Gene3D" id="1.25.10.10">
    <property type="entry name" value="Leucine-rich Repeat Variant"/>
    <property type="match status" value="1"/>
</dbReference>
<evidence type="ECO:0000313" key="3">
    <source>
        <dbReference type="Proteomes" id="UP000586827"/>
    </source>
</evidence>
<evidence type="ECO:0000313" key="2">
    <source>
        <dbReference type="EMBL" id="NNH73851.1"/>
    </source>
</evidence>
<comment type="caution">
    <text evidence="2">The sequence shown here is derived from an EMBL/GenBank/DDBJ whole genome shotgun (WGS) entry which is preliminary data.</text>
</comment>
<dbReference type="InterPro" id="IPR011989">
    <property type="entry name" value="ARM-like"/>
</dbReference>